<protein>
    <submittedName>
        <fullName evidence="1">Uncharacterized protein</fullName>
    </submittedName>
</protein>
<reference evidence="1" key="1">
    <citation type="journal article" date="2023" name="G3 (Bethesda)">
        <title>Whole genome assembly and annotation of the endangered Caribbean coral Acropora cervicornis.</title>
        <authorList>
            <person name="Selwyn J.D."/>
            <person name="Vollmer S.V."/>
        </authorList>
    </citation>
    <scope>NUCLEOTIDE SEQUENCE</scope>
    <source>
        <strain evidence="1">K2</strain>
    </source>
</reference>
<dbReference type="AlphaFoldDB" id="A0AAD9Q1B0"/>
<dbReference type="Proteomes" id="UP001249851">
    <property type="component" value="Unassembled WGS sequence"/>
</dbReference>
<name>A0AAD9Q1B0_ACRCE</name>
<dbReference type="EMBL" id="JARQWQ010000086">
    <property type="protein sequence ID" value="KAK2552531.1"/>
    <property type="molecule type" value="Genomic_DNA"/>
</dbReference>
<gene>
    <name evidence="1" type="ORF">P5673_026382</name>
</gene>
<comment type="caution">
    <text evidence="1">The sequence shown here is derived from an EMBL/GenBank/DDBJ whole genome shotgun (WGS) entry which is preliminary data.</text>
</comment>
<keyword evidence="2" id="KW-1185">Reference proteome</keyword>
<evidence type="ECO:0000313" key="1">
    <source>
        <dbReference type="EMBL" id="KAK2552531.1"/>
    </source>
</evidence>
<proteinExistence type="predicted"/>
<accession>A0AAD9Q1B0</accession>
<organism evidence="1 2">
    <name type="scientific">Acropora cervicornis</name>
    <name type="common">Staghorn coral</name>
    <dbReference type="NCBI Taxonomy" id="6130"/>
    <lineage>
        <taxon>Eukaryota</taxon>
        <taxon>Metazoa</taxon>
        <taxon>Cnidaria</taxon>
        <taxon>Anthozoa</taxon>
        <taxon>Hexacorallia</taxon>
        <taxon>Scleractinia</taxon>
        <taxon>Astrocoeniina</taxon>
        <taxon>Acroporidae</taxon>
        <taxon>Acropora</taxon>
    </lineage>
</organism>
<evidence type="ECO:0000313" key="2">
    <source>
        <dbReference type="Proteomes" id="UP001249851"/>
    </source>
</evidence>
<reference evidence="1" key="2">
    <citation type="journal article" date="2023" name="Science">
        <title>Genomic signatures of disease resistance in endangered staghorn corals.</title>
        <authorList>
            <person name="Vollmer S.V."/>
            <person name="Selwyn J.D."/>
            <person name="Despard B.A."/>
            <person name="Roesel C.L."/>
        </authorList>
    </citation>
    <scope>NUCLEOTIDE SEQUENCE</scope>
    <source>
        <strain evidence="1">K2</strain>
    </source>
</reference>
<sequence length="68" mass="7773">MADEKGSDDDLRQFVEDACKAQVLLQSEADDGAVLNAERMNRFYQRALCESERFVLIVQKVVGYVKFL</sequence>